<dbReference type="EMBL" id="JAQQBS010001422">
    <property type="protein sequence ID" value="KAK0164148.1"/>
    <property type="molecule type" value="Genomic_DNA"/>
</dbReference>
<reference evidence="2" key="2">
    <citation type="submission" date="2023-03" db="EMBL/GenBank/DDBJ databases">
        <authorList>
            <person name="Inwood S.N."/>
            <person name="Skelly J.G."/>
            <person name="Guhlin J."/>
            <person name="Harrop T.W.R."/>
            <person name="Goldson S.G."/>
            <person name="Dearden P.K."/>
        </authorList>
    </citation>
    <scope>NUCLEOTIDE SEQUENCE</scope>
    <source>
        <strain evidence="2">Irish</strain>
        <tissue evidence="2">Whole body</tissue>
    </source>
</reference>
<keyword evidence="1" id="KW-1133">Transmembrane helix</keyword>
<sequence>MTESSVVKNKESPTTQSFKNIEILETHKELIEKKSKEIHLTWKIVPPILYFMCAITGYSTSILFHIFWHDIFTDHCPLWARIVPPAFTRTIQMKNSFGQEIETQVDVIIDDWRRNLRVSFKFEYHCKFYHAICQCSCLFGVVWCMLFARCASGIYAAQWLIILPALIFQIIFTIVVINTMRNFESGYSSFVGDLDAIAPKFMNQTDLVKFTKKCQLVNYYLQAYNNVHSNRICSVHEALQTLSWIMTLSWIVSLFILILRLIVLNDFHLRKTIVYKVSVEKNIQGAEEELINGTEPKLSRIRQFFTRIFRKQAN</sequence>
<accession>A0AA39F717</accession>
<proteinExistence type="predicted"/>
<dbReference type="AlphaFoldDB" id="A0AA39F717"/>
<organism evidence="2 3">
    <name type="scientific">Microctonus aethiopoides</name>
    <dbReference type="NCBI Taxonomy" id="144406"/>
    <lineage>
        <taxon>Eukaryota</taxon>
        <taxon>Metazoa</taxon>
        <taxon>Ecdysozoa</taxon>
        <taxon>Arthropoda</taxon>
        <taxon>Hexapoda</taxon>
        <taxon>Insecta</taxon>
        <taxon>Pterygota</taxon>
        <taxon>Neoptera</taxon>
        <taxon>Endopterygota</taxon>
        <taxon>Hymenoptera</taxon>
        <taxon>Apocrita</taxon>
        <taxon>Ichneumonoidea</taxon>
        <taxon>Braconidae</taxon>
        <taxon>Euphorinae</taxon>
        <taxon>Microctonus</taxon>
    </lineage>
</organism>
<name>A0AA39F717_9HYME</name>
<keyword evidence="1" id="KW-0472">Membrane</keyword>
<keyword evidence="3" id="KW-1185">Reference proteome</keyword>
<comment type="caution">
    <text evidence="2">The sequence shown here is derived from an EMBL/GenBank/DDBJ whole genome shotgun (WGS) entry which is preliminary data.</text>
</comment>
<feature type="transmembrane region" description="Helical" evidence="1">
    <location>
        <begin position="244"/>
        <end position="263"/>
    </location>
</feature>
<evidence type="ECO:0000313" key="3">
    <source>
        <dbReference type="Proteomes" id="UP001168990"/>
    </source>
</evidence>
<protein>
    <submittedName>
        <fullName evidence="2">Uncharacterized protein</fullName>
    </submittedName>
</protein>
<feature type="transmembrane region" description="Helical" evidence="1">
    <location>
        <begin position="160"/>
        <end position="180"/>
    </location>
</feature>
<evidence type="ECO:0000256" key="1">
    <source>
        <dbReference type="SAM" id="Phobius"/>
    </source>
</evidence>
<evidence type="ECO:0000313" key="2">
    <source>
        <dbReference type="EMBL" id="KAK0164148.1"/>
    </source>
</evidence>
<gene>
    <name evidence="2" type="ORF">PV328_002809</name>
</gene>
<keyword evidence="1" id="KW-0812">Transmembrane</keyword>
<feature type="transmembrane region" description="Helical" evidence="1">
    <location>
        <begin position="128"/>
        <end position="148"/>
    </location>
</feature>
<dbReference type="Proteomes" id="UP001168990">
    <property type="component" value="Unassembled WGS sequence"/>
</dbReference>
<feature type="transmembrane region" description="Helical" evidence="1">
    <location>
        <begin position="48"/>
        <end position="68"/>
    </location>
</feature>
<reference evidence="2" key="1">
    <citation type="journal article" date="2023" name="bioRxiv">
        <title>Scaffold-level genome assemblies of two parasitoid biocontrol wasps reveal the parthenogenesis mechanism and an associated novel virus.</title>
        <authorList>
            <person name="Inwood S."/>
            <person name="Skelly J."/>
            <person name="Guhlin J."/>
            <person name="Harrop T."/>
            <person name="Goldson S."/>
            <person name="Dearden P."/>
        </authorList>
    </citation>
    <scope>NUCLEOTIDE SEQUENCE</scope>
    <source>
        <strain evidence="2">Irish</strain>
        <tissue evidence="2">Whole body</tissue>
    </source>
</reference>